<dbReference type="InParanoid" id="A0A369J8Q9"/>
<evidence type="ECO:0000313" key="2">
    <source>
        <dbReference type="Proteomes" id="UP000076154"/>
    </source>
</evidence>
<organism evidence="1 2">
    <name type="scientific">Hypsizygus marmoreus</name>
    <name type="common">White beech mushroom</name>
    <name type="synonym">Agaricus marmoreus</name>
    <dbReference type="NCBI Taxonomy" id="39966"/>
    <lineage>
        <taxon>Eukaryota</taxon>
        <taxon>Fungi</taxon>
        <taxon>Dikarya</taxon>
        <taxon>Basidiomycota</taxon>
        <taxon>Agaricomycotina</taxon>
        <taxon>Agaricomycetes</taxon>
        <taxon>Agaricomycetidae</taxon>
        <taxon>Agaricales</taxon>
        <taxon>Tricholomatineae</taxon>
        <taxon>Lyophyllaceae</taxon>
        <taxon>Hypsizygus</taxon>
    </lineage>
</organism>
<name>A0A369J8Q9_HYPMA</name>
<protein>
    <submittedName>
        <fullName evidence="1">Uncharacterized protein</fullName>
    </submittedName>
</protein>
<dbReference type="Proteomes" id="UP000076154">
    <property type="component" value="Unassembled WGS sequence"/>
</dbReference>
<evidence type="ECO:0000313" key="1">
    <source>
        <dbReference type="EMBL" id="RDB18421.1"/>
    </source>
</evidence>
<sequence>MPSWCYASLRAMDTDFTMTGYVLREFRSINESGMGNRNLYLDTDQDVSMFSVVSRCYAPLRHRDDQNKIRAATTRPSKTQREDVTARRGGQTLRNLVNVLAEFSSRLCTKARSVLCHGATHRSTMETIRTTSGRLLRGHLRLTERALPLAAGAGISRIG</sequence>
<dbReference type="AlphaFoldDB" id="A0A369J8Q9"/>
<proteinExistence type="predicted"/>
<accession>A0A369J8Q9</accession>
<keyword evidence="2" id="KW-1185">Reference proteome</keyword>
<dbReference type="EMBL" id="LUEZ02000102">
    <property type="protein sequence ID" value="RDB18421.1"/>
    <property type="molecule type" value="Genomic_DNA"/>
</dbReference>
<comment type="caution">
    <text evidence="1">The sequence shown here is derived from an EMBL/GenBank/DDBJ whole genome shotgun (WGS) entry which is preliminary data.</text>
</comment>
<reference evidence="1" key="1">
    <citation type="submission" date="2018-04" db="EMBL/GenBank/DDBJ databases">
        <title>Whole genome sequencing of Hypsizygus marmoreus.</title>
        <authorList>
            <person name="Choi I.-G."/>
            <person name="Min B."/>
            <person name="Kim J.-G."/>
            <person name="Kim S."/>
            <person name="Oh Y.-L."/>
            <person name="Kong W.-S."/>
            <person name="Park H."/>
            <person name="Jeong J."/>
            <person name="Song E.-S."/>
        </authorList>
    </citation>
    <scope>NUCLEOTIDE SEQUENCE [LARGE SCALE GENOMIC DNA]</scope>
    <source>
        <strain evidence="1">51987-8</strain>
    </source>
</reference>
<gene>
    <name evidence="1" type="ORF">Hypma_000411</name>
</gene>